<feature type="domain" description="DinB-like" evidence="1">
    <location>
        <begin position="25"/>
        <end position="153"/>
    </location>
</feature>
<dbReference type="AlphaFoldDB" id="A0A328BI61"/>
<dbReference type="InterPro" id="IPR034660">
    <property type="entry name" value="DinB/YfiT-like"/>
</dbReference>
<evidence type="ECO:0000259" key="1">
    <source>
        <dbReference type="Pfam" id="PF12867"/>
    </source>
</evidence>
<keyword evidence="3" id="KW-1185">Reference proteome</keyword>
<proteinExistence type="predicted"/>
<organism evidence="2 3">
    <name type="scientific">Hymenobacter edaphi</name>
    <dbReference type="NCBI Taxonomy" id="2211146"/>
    <lineage>
        <taxon>Bacteria</taxon>
        <taxon>Pseudomonadati</taxon>
        <taxon>Bacteroidota</taxon>
        <taxon>Cytophagia</taxon>
        <taxon>Cytophagales</taxon>
        <taxon>Hymenobacteraceae</taxon>
        <taxon>Hymenobacter</taxon>
    </lineage>
</organism>
<accession>A0A328BI61</accession>
<dbReference type="OrthoDB" id="9814103at2"/>
<dbReference type="SUPFAM" id="SSF109854">
    <property type="entry name" value="DinB/YfiT-like putative metalloenzymes"/>
    <property type="match status" value="1"/>
</dbReference>
<protein>
    <recommendedName>
        <fullName evidence="1">DinB-like domain-containing protein</fullName>
    </recommendedName>
</protein>
<reference evidence="3" key="1">
    <citation type="submission" date="2018-05" db="EMBL/GenBank/DDBJ databases">
        <authorList>
            <person name="Nie L."/>
        </authorList>
    </citation>
    <scope>NUCLEOTIDE SEQUENCE [LARGE SCALE GENOMIC DNA]</scope>
    <source>
        <strain evidence="3">NL</strain>
    </source>
</reference>
<comment type="caution">
    <text evidence="2">The sequence shown here is derived from an EMBL/GenBank/DDBJ whole genome shotgun (WGS) entry which is preliminary data.</text>
</comment>
<dbReference type="Gene3D" id="1.20.120.450">
    <property type="entry name" value="dinb family like domain"/>
    <property type="match status" value="1"/>
</dbReference>
<evidence type="ECO:0000313" key="2">
    <source>
        <dbReference type="EMBL" id="RAK66813.1"/>
    </source>
</evidence>
<dbReference type="InterPro" id="IPR024775">
    <property type="entry name" value="DinB-like"/>
</dbReference>
<name>A0A328BI61_9BACT</name>
<dbReference type="Proteomes" id="UP000248553">
    <property type="component" value="Unassembled WGS sequence"/>
</dbReference>
<dbReference type="EMBL" id="QHKM01000003">
    <property type="protein sequence ID" value="RAK66813.1"/>
    <property type="molecule type" value="Genomic_DNA"/>
</dbReference>
<dbReference type="RefSeq" id="WP_111478234.1">
    <property type="nucleotide sequence ID" value="NZ_QHKM01000003.1"/>
</dbReference>
<evidence type="ECO:0000313" key="3">
    <source>
        <dbReference type="Proteomes" id="UP000248553"/>
    </source>
</evidence>
<dbReference type="Pfam" id="PF12867">
    <property type="entry name" value="DinB_2"/>
    <property type="match status" value="1"/>
</dbReference>
<gene>
    <name evidence="2" type="ORF">DLM85_11410</name>
</gene>
<sequence length="160" mass="17666">MPELPRLLDQLERAFHGDAWSGPSLLATLVGLSADQAAARPIPSAHSIWELVLHLRTWADTVRVRIEQRYHVLIEGEDWPAVPLVADETAWQTALSELSKAHEQLMTAAQALSEKDLAQVLGAERNRPDGSGVSVYVLLHGTAQHYLYHAGQVALLRKLV</sequence>